<dbReference type="Proteomes" id="UP000008311">
    <property type="component" value="Unassembled WGS sequence"/>
</dbReference>
<dbReference type="InParanoid" id="B9T4V6"/>
<dbReference type="Pfam" id="PF13499">
    <property type="entry name" value="EF-hand_7"/>
    <property type="match status" value="1"/>
</dbReference>
<evidence type="ECO:0000256" key="2">
    <source>
        <dbReference type="ARBA" id="ARBA00022737"/>
    </source>
</evidence>
<sequence>MATEKPPKSSKWFSNKNLQLSFKRLRSESSTSRRLNCVPNSRVTSPASLTTPEIVTTARQEDELKQVFSYFDTDGDGKISALELRAYFGSVGEYMSHEDAESVIKELDVDGDGLLDFSDFLKLMKRGAANDEEEDLKKAFEMFELKKGDGCITPRGLQRMLNRLGNKKSLDECVAMIQVFDTDGDGVLDFHEFHQMMS</sequence>
<dbReference type="GO" id="GO:0005509">
    <property type="term" value="F:calcium ion binding"/>
    <property type="evidence" value="ECO:0000318"/>
    <property type="project" value="GO_Central"/>
</dbReference>
<dbReference type="KEGG" id="rcu:8272987"/>
<evidence type="ECO:0000313" key="6">
    <source>
        <dbReference type="Proteomes" id="UP000008311"/>
    </source>
</evidence>
<dbReference type="GO" id="GO:0005737">
    <property type="term" value="C:cytoplasm"/>
    <property type="evidence" value="ECO:0000318"/>
    <property type="project" value="GO_Central"/>
</dbReference>
<dbReference type="EC" id="1.3.1.74" evidence="5"/>
<keyword evidence="5" id="KW-0560">Oxidoreductase</keyword>
<dbReference type="Gene3D" id="1.10.238.10">
    <property type="entry name" value="EF-hand"/>
    <property type="match status" value="2"/>
</dbReference>
<dbReference type="STRING" id="3988.B9T4V6"/>
<proteinExistence type="predicted"/>
<dbReference type="EMBL" id="EQ974493">
    <property type="protein sequence ID" value="EEF29107.1"/>
    <property type="molecule type" value="Genomic_DNA"/>
</dbReference>
<evidence type="ECO:0000256" key="3">
    <source>
        <dbReference type="ARBA" id="ARBA00022837"/>
    </source>
</evidence>
<dbReference type="InterPro" id="IPR011992">
    <property type="entry name" value="EF-hand-dom_pair"/>
</dbReference>
<dbReference type="OMA" id="KRMSPMG"/>
<dbReference type="CDD" id="cd00051">
    <property type="entry name" value="EFh"/>
    <property type="match status" value="2"/>
</dbReference>
<dbReference type="eggNOG" id="KOG0027">
    <property type="taxonomic scope" value="Eukaryota"/>
</dbReference>
<dbReference type="SMART" id="SM00054">
    <property type="entry name" value="EFh"/>
    <property type="match status" value="3"/>
</dbReference>
<protein>
    <submittedName>
        <fullName evidence="5">Calmodulin, putative</fullName>
        <ecNumber evidence="5">1.3.1.74</ecNumber>
    </submittedName>
</protein>
<dbReference type="InterPro" id="IPR018247">
    <property type="entry name" value="EF_Hand_1_Ca_BS"/>
</dbReference>
<dbReference type="PROSITE" id="PS50222">
    <property type="entry name" value="EF_HAND_2"/>
    <property type="match status" value="3"/>
</dbReference>
<feature type="domain" description="EF-hand" evidence="4">
    <location>
        <begin position="168"/>
        <end position="198"/>
    </location>
</feature>
<organism evidence="5 6">
    <name type="scientific">Ricinus communis</name>
    <name type="common">Castor bean</name>
    <dbReference type="NCBI Taxonomy" id="3988"/>
    <lineage>
        <taxon>Eukaryota</taxon>
        <taxon>Viridiplantae</taxon>
        <taxon>Streptophyta</taxon>
        <taxon>Embryophyta</taxon>
        <taxon>Tracheophyta</taxon>
        <taxon>Spermatophyta</taxon>
        <taxon>Magnoliopsida</taxon>
        <taxon>eudicotyledons</taxon>
        <taxon>Gunneridae</taxon>
        <taxon>Pentapetalae</taxon>
        <taxon>rosids</taxon>
        <taxon>fabids</taxon>
        <taxon>Malpighiales</taxon>
        <taxon>Euphorbiaceae</taxon>
        <taxon>Acalyphoideae</taxon>
        <taxon>Acalypheae</taxon>
        <taxon>Ricinus</taxon>
    </lineage>
</organism>
<keyword evidence="3" id="KW-0106">Calcium</keyword>
<dbReference type="InterPro" id="IPR039647">
    <property type="entry name" value="EF_hand_pair_protein_CML-like"/>
</dbReference>
<reference evidence="6" key="1">
    <citation type="journal article" date="2010" name="Nat. Biotechnol.">
        <title>Draft genome sequence of the oilseed species Ricinus communis.</title>
        <authorList>
            <person name="Chan A.P."/>
            <person name="Crabtree J."/>
            <person name="Zhao Q."/>
            <person name="Lorenzi H."/>
            <person name="Orvis J."/>
            <person name="Puiu D."/>
            <person name="Melake-Berhan A."/>
            <person name="Jones K.M."/>
            <person name="Redman J."/>
            <person name="Chen G."/>
            <person name="Cahoon E.B."/>
            <person name="Gedil M."/>
            <person name="Stanke M."/>
            <person name="Haas B.J."/>
            <person name="Wortman J.R."/>
            <person name="Fraser-Liggett C.M."/>
            <person name="Ravel J."/>
            <person name="Rabinowicz P.D."/>
        </authorList>
    </citation>
    <scope>NUCLEOTIDE SEQUENCE [LARGE SCALE GENOMIC DNA]</scope>
    <source>
        <strain evidence="6">cv. Hale</strain>
    </source>
</reference>
<dbReference type="FunCoup" id="B9T4V6">
    <property type="interactions" value="108"/>
</dbReference>
<keyword evidence="1" id="KW-0479">Metal-binding</keyword>
<dbReference type="PANTHER" id="PTHR10891">
    <property type="entry name" value="EF-HAND CALCIUM-BINDING DOMAIN CONTAINING PROTEIN"/>
    <property type="match status" value="1"/>
</dbReference>
<name>B9T4V6_RICCO</name>
<dbReference type="AlphaFoldDB" id="B9T4V6"/>
<feature type="domain" description="EF-hand" evidence="4">
    <location>
        <begin position="95"/>
        <end position="130"/>
    </location>
</feature>
<dbReference type="OrthoDB" id="26525at2759"/>
<accession>B9T4V6</accession>
<dbReference type="FunFam" id="1.10.238.10:FF:000001">
    <property type="entry name" value="Calmodulin 1"/>
    <property type="match status" value="1"/>
</dbReference>
<feature type="domain" description="EF-hand" evidence="4">
    <location>
        <begin position="59"/>
        <end position="94"/>
    </location>
</feature>
<evidence type="ECO:0000256" key="1">
    <source>
        <dbReference type="ARBA" id="ARBA00022723"/>
    </source>
</evidence>
<gene>
    <name evidence="5" type="ORF">RCOM_0411630</name>
</gene>
<dbReference type="PROSITE" id="PS00018">
    <property type="entry name" value="EF_HAND_1"/>
    <property type="match status" value="3"/>
</dbReference>
<keyword evidence="6" id="KW-1185">Reference proteome</keyword>
<dbReference type="Pfam" id="PF13833">
    <property type="entry name" value="EF-hand_8"/>
    <property type="match status" value="1"/>
</dbReference>
<evidence type="ECO:0000313" key="5">
    <source>
        <dbReference type="EMBL" id="EEF29107.1"/>
    </source>
</evidence>
<dbReference type="SUPFAM" id="SSF47473">
    <property type="entry name" value="EF-hand"/>
    <property type="match status" value="1"/>
</dbReference>
<dbReference type="GO" id="GO:0032440">
    <property type="term" value="F:2-alkenal reductase [NAD(P)H] activity"/>
    <property type="evidence" value="ECO:0007669"/>
    <property type="project" value="UniProtKB-EC"/>
</dbReference>
<keyword evidence="2" id="KW-0677">Repeat</keyword>
<evidence type="ECO:0000259" key="4">
    <source>
        <dbReference type="PROSITE" id="PS50222"/>
    </source>
</evidence>
<dbReference type="InterPro" id="IPR002048">
    <property type="entry name" value="EF_hand_dom"/>
</dbReference>
<dbReference type="GO" id="GO:0030234">
    <property type="term" value="F:enzyme regulator activity"/>
    <property type="evidence" value="ECO:0000318"/>
    <property type="project" value="GO_Central"/>
</dbReference>